<gene>
    <name evidence="2" type="ORF">TKK_016124</name>
</gene>
<organism evidence="2 3">
    <name type="scientific">Trichogramma kaykai</name>
    <dbReference type="NCBI Taxonomy" id="54128"/>
    <lineage>
        <taxon>Eukaryota</taxon>
        <taxon>Metazoa</taxon>
        <taxon>Ecdysozoa</taxon>
        <taxon>Arthropoda</taxon>
        <taxon>Hexapoda</taxon>
        <taxon>Insecta</taxon>
        <taxon>Pterygota</taxon>
        <taxon>Neoptera</taxon>
        <taxon>Endopterygota</taxon>
        <taxon>Hymenoptera</taxon>
        <taxon>Apocrita</taxon>
        <taxon>Proctotrupomorpha</taxon>
        <taxon>Chalcidoidea</taxon>
        <taxon>Trichogrammatidae</taxon>
        <taxon>Trichogramma</taxon>
    </lineage>
</organism>
<comment type="caution">
    <text evidence="2">The sequence shown here is derived from an EMBL/GenBank/DDBJ whole genome shotgun (WGS) entry which is preliminary data.</text>
</comment>
<feature type="region of interest" description="Disordered" evidence="1">
    <location>
        <begin position="1"/>
        <end position="20"/>
    </location>
</feature>
<dbReference type="EMBL" id="JBJJXI010000128">
    <property type="protein sequence ID" value="KAL3388691.1"/>
    <property type="molecule type" value="Genomic_DNA"/>
</dbReference>
<proteinExistence type="predicted"/>
<sequence length="134" mass="14834">MESGNQFGLVQQRRRRTRDWESIFYFMPDDPERDYALERQNNGLQGMQLAIEAPTPDQNAPTETNDATSGSATEEASSDSPASEDSPCVCSEDATATPPPTSQTLRTKQRSLVVTRKEHDCSLPNPYSSATICF</sequence>
<feature type="compositionally biased region" description="Low complexity" evidence="1">
    <location>
        <begin position="66"/>
        <end position="87"/>
    </location>
</feature>
<feature type="compositionally biased region" description="Polar residues" evidence="1">
    <location>
        <begin position="102"/>
        <end position="112"/>
    </location>
</feature>
<dbReference type="AlphaFoldDB" id="A0ABD2W7T3"/>
<evidence type="ECO:0000256" key="1">
    <source>
        <dbReference type="SAM" id="MobiDB-lite"/>
    </source>
</evidence>
<evidence type="ECO:0000313" key="3">
    <source>
        <dbReference type="Proteomes" id="UP001627154"/>
    </source>
</evidence>
<accession>A0ABD2W7T3</accession>
<keyword evidence="3" id="KW-1185">Reference proteome</keyword>
<reference evidence="2 3" key="1">
    <citation type="journal article" date="2024" name="bioRxiv">
        <title>A reference genome for Trichogramma kaykai: A tiny desert-dwelling parasitoid wasp with competing sex-ratio distorters.</title>
        <authorList>
            <person name="Culotta J."/>
            <person name="Lindsey A.R."/>
        </authorList>
    </citation>
    <scope>NUCLEOTIDE SEQUENCE [LARGE SCALE GENOMIC DNA]</scope>
    <source>
        <strain evidence="2 3">KSX58</strain>
    </source>
</reference>
<feature type="region of interest" description="Disordered" evidence="1">
    <location>
        <begin position="40"/>
        <end position="127"/>
    </location>
</feature>
<protein>
    <submittedName>
        <fullName evidence="2">Uncharacterized protein</fullName>
    </submittedName>
</protein>
<name>A0ABD2W7T3_9HYME</name>
<feature type="compositionally biased region" description="Polar residues" evidence="1">
    <location>
        <begin position="56"/>
        <end position="65"/>
    </location>
</feature>
<dbReference type="Proteomes" id="UP001627154">
    <property type="component" value="Unassembled WGS sequence"/>
</dbReference>
<evidence type="ECO:0000313" key="2">
    <source>
        <dbReference type="EMBL" id="KAL3388691.1"/>
    </source>
</evidence>